<evidence type="ECO:0000259" key="2">
    <source>
        <dbReference type="SMART" id="SM00278"/>
    </source>
</evidence>
<dbReference type="SMART" id="SM00278">
    <property type="entry name" value="HhH1"/>
    <property type="match status" value="2"/>
</dbReference>
<dbReference type="NCBIfam" id="TIGR00426">
    <property type="entry name" value="competence protein ComEA helix-hairpin-helix repeat region"/>
    <property type="match status" value="1"/>
</dbReference>
<feature type="domain" description="Helix-hairpin-helix DNA-binding motif class 1" evidence="2">
    <location>
        <begin position="170"/>
        <end position="189"/>
    </location>
</feature>
<dbReference type="InterPro" id="IPR004509">
    <property type="entry name" value="Competence_ComEA_HhH"/>
</dbReference>
<dbReference type="PANTHER" id="PTHR21180">
    <property type="entry name" value="ENDONUCLEASE/EXONUCLEASE/PHOSPHATASE FAMILY DOMAIN-CONTAINING PROTEIN 1"/>
    <property type="match status" value="1"/>
</dbReference>
<reference evidence="3 4" key="1">
    <citation type="submission" date="2019-09" db="EMBL/GenBank/DDBJ databases">
        <authorList>
            <person name="Mazhar S."/>
            <person name="Altermann E."/>
            <person name="Hill C."/>
            <person name="Mcauliffe O."/>
        </authorList>
    </citation>
    <scope>NUCLEOTIDE SEQUENCE [LARGE SCALE GENOMIC DNA]</scope>
    <source>
        <strain evidence="3 4">ATCC 51831</strain>
    </source>
</reference>
<dbReference type="SUPFAM" id="SSF47781">
    <property type="entry name" value="RuvA domain 2-like"/>
    <property type="match status" value="1"/>
</dbReference>
<sequence length="222" mass="24745">MKMTLPPIIRWRCFYMDDFLLLLQKHKAKLGIIVVLLMAGFLIFNFFKNEPGQTTDEVVKVPAQPVKALEPVHDKTVSDSIMVDVKGAVKFAGVYPAKKTQRVNDVIKLAVPLKNADIQAVNLAMTLTDQMVIYIPVKGEVAAGKYEMYHQAAGRSAAQQTVNINTATEGELQEIPGIGPKKAQDILMYREQHGGFKTKEELKEIKGIGEKTYVTLEPFVEL</sequence>
<keyword evidence="1" id="KW-0472">Membrane</keyword>
<dbReference type="InterPro" id="IPR010994">
    <property type="entry name" value="RuvA_2-like"/>
</dbReference>
<dbReference type="Proteomes" id="UP000295735">
    <property type="component" value="Unassembled WGS sequence"/>
</dbReference>
<comment type="caution">
    <text evidence="3">The sequence shown here is derived from an EMBL/GenBank/DDBJ whole genome shotgun (WGS) entry which is preliminary data.</text>
</comment>
<name>A0ABQ6R9Q1_9STAP</name>
<keyword evidence="1" id="KW-1133">Transmembrane helix</keyword>
<proteinExistence type="predicted"/>
<gene>
    <name evidence="3" type="ORF">ERX35_003440</name>
</gene>
<evidence type="ECO:0000256" key="1">
    <source>
        <dbReference type="SAM" id="Phobius"/>
    </source>
</evidence>
<dbReference type="Pfam" id="PF12836">
    <property type="entry name" value="HHH_3"/>
    <property type="match status" value="1"/>
</dbReference>
<organism evidence="3 4">
    <name type="scientific">Macrococcus equipercicus</name>
    <dbReference type="NCBI Taxonomy" id="69967"/>
    <lineage>
        <taxon>Bacteria</taxon>
        <taxon>Bacillati</taxon>
        <taxon>Bacillota</taxon>
        <taxon>Bacilli</taxon>
        <taxon>Bacillales</taxon>
        <taxon>Staphylococcaceae</taxon>
        <taxon>Macrococcus</taxon>
    </lineage>
</organism>
<evidence type="ECO:0000313" key="3">
    <source>
        <dbReference type="EMBL" id="KAA1040053.1"/>
    </source>
</evidence>
<dbReference type="EMBL" id="SCWC02000002">
    <property type="protein sequence ID" value="KAA1040053.1"/>
    <property type="molecule type" value="Genomic_DNA"/>
</dbReference>
<protein>
    <recommendedName>
        <fullName evidence="2">Helix-hairpin-helix DNA-binding motif class 1 domain-containing protein</fullName>
    </recommendedName>
</protein>
<feature type="domain" description="Helix-hairpin-helix DNA-binding motif class 1" evidence="2">
    <location>
        <begin position="200"/>
        <end position="219"/>
    </location>
</feature>
<evidence type="ECO:0000313" key="4">
    <source>
        <dbReference type="Proteomes" id="UP000295735"/>
    </source>
</evidence>
<feature type="transmembrane region" description="Helical" evidence="1">
    <location>
        <begin position="30"/>
        <end position="47"/>
    </location>
</feature>
<dbReference type="InterPro" id="IPR003583">
    <property type="entry name" value="Hlx-hairpin-Hlx_DNA-bd_motif"/>
</dbReference>
<dbReference type="PANTHER" id="PTHR21180:SF32">
    <property type="entry name" value="ENDONUCLEASE_EXONUCLEASE_PHOSPHATASE FAMILY DOMAIN-CONTAINING PROTEIN 1"/>
    <property type="match status" value="1"/>
</dbReference>
<keyword evidence="4" id="KW-1185">Reference proteome</keyword>
<accession>A0ABQ6R9Q1</accession>
<keyword evidence="1" id="KW-0812">Transmembrane</keyword>
<dbReference type="Gene3D" id="1.10.150.280">
    <property type="entry name" value="AF1531-like domain"/>
    <property type="match status" value="1"/>
</dbReference>
<dbReference type="InterPro" id="IPR051675">
    <property type="entry name" value="Endo/Exo/Phosphatase_dom_1"/>
</dbReference>